<accession>A0A7R9QX42</accession>
<proteinExistence type="predicted"/>
<sequence length="31" mass="3491">MAFRTPCPTLETVRRSCQKPLQSRAMNAIPS</sequence>
<evidence type="ECO:0000313" key="1">
    <source>
        <dbReference type="EMBL" id="CAD7660480.1"/>
    </source>
</evidence>
<protein>
    <submittedName>
        <fullName evidence="1">Uncharacterized protein</fullName>
    </submittedName>
</protein>
<dbReference type="Proteomes" id="UP000728032">
    <property type="component" value="Unassembled WGS sequence"/>
</dbReference>
<reference evidence="1" key="1">
    <citation type="submission" date="2020-11" db="EMBL/GenBank/DDBJ databases">
        <authorList>
            <person name="Tran Van P."/>
        </authorList>
    </citation>
    <scope>NUCLEOTIDE SEQUENCE</scope>
</reference>
<evidence type="ECO:0000313" key="2">
    <source>
        <dbReference type="Proteomes" id="UP000728032"/>
    </source>
</evidence>
<dbReference type="AlphaFoldDB" id="A0A7R9QX42"/>
<gene>
    <name evidence="1" type="ORF">ONB1V03_LOCUS17047</name>
</gene>
<dbReference type="EMBL" id="CAJPVJ010020355">
    <property type="protein sequence ID" value="CAG2177618.1"/>
    <property type="molecule type" value="Genomic_DNA"/>
</dbReference>
<organism evidence="1">
    <name type="scientific">Oppiella nova</name>
    <dbReference type="NCBI Taxonomy" id="334625"/>
    <lineage>
        <taxon>Eukaryota</taxon>
        <taxon>Metazoa</taxon>
        <taxon>Ecdysozoa</taxon>
        <taxon>Arthropoda</taxon>
        <taxon>Chelicerata</taxon>
        <taxon>Arachnida</taxon>
        <taxon>Acari</taxon>
        <taxon>Acariformes</taxon>
        <taxon>Sarcoptiformes</taxon>
        <taxon>Oribatida</taxon>
        <taxon>Brachypylina</taxon>
        <taxon>Oppioidea</taxon>
        <taxon>Oppiidae</taxon>
        <taxon>Oppiella</taxon>
    </lineage>
</organism>
<name>A0A7R9QX42_9ACAR</name>
<keyword evidence="2" id="KW-1185">Reference proteome</keyword>
<dbReference type="EMBL" id="OC935180">
    <property type="protein sequence ID" value="CAD7660480.1"/>
    <property type="molecule type" value="Genomic_DNA"/>
</dbReference>